<dbReference type="GO" id="GO:0003677">
    <property type="term" value="F:DNA binding"/>
    <property type="evidence" value="ECO:0007669"/>
    <property type="project" value="UniProtKB-KW"/>
</dbReference>
<dbReference type="InterPro" id="IPR044946">
    <property type="entry name" value="Restrct_endonuc_typeI_TRD_sf"/>
</dbReference>
<evidence type="ECO:0000256" key="3">
    <source>
        <dbReference type="ARBA" id="ARBA00023125"/>
    </source>
</evidence>
<gene>
    <name evidence="5" type="ORF">SAMN05444414_12729</name>
</gene>
<dbReference type="Pfam" id="PF01420">
    <property type="entry name" value="Methylase_S"/>
    <property type="match status" value="1"/>
</dbReference>
<dbReference type="PANTHER" id="PTHR43140:SF1">
    <property type="entry name" value="TYPE I RESTRICTION ENZYME ECOKI SPECIFICITY SUBUNIT"/>
    <property type="match status" value="1"/>
</dbReference>
<dbReference type="PANTHER" id="PTHR43140">
    <property type="entry name" value="TYPE-1 RESTRICTION ENZYME ECOKI SPECIFICITY PROTEIN"/>
    <property type="match status" value="1"/>
</dbReference>
<comment type="similarity">
    <text evidence="1">Belongs to the type-I restriction system S methylase family.</text>
</comment>
<organism evidence="5 6">
    <name type="scientific">Roseovarius marisflavi</name>
    <dbReference type="NCBI Taxonomy" id="1054996"/>
    <lineage>
        <taxon>Bacteria</taxon>
        <taxon>Pseudomonadati</taxon>
        <taxon>Pseudomonadota</taxon>
        <taxon>Alphaproteobacteria</taxon>
        <taxon>Rhodobacterales</taxon>
        <taxon>Roseobacteraceae</taxon>
        <taxon>Roseovarius</taxon>
    </lineage>
</organism>
<evidence type="ECO:0000256" key="1">
    <source>
        <dbReference type="ARBA" id="ARBA00010923"/>
    </source>
</evidence>
<dbReference type="InterPro" id="IPR051212">
    <property type="entry name" value="Type-I_RE_S_subunit"/>
</dbReference>
<feature type="domain" description="Type I restriction modification DNA specificity" evidence="4">
    <location>
        <begin position="102"/>
        <end position="186"/>
    </location>
</feature>
<dbReference type="AlphaFoldDB" id="A0A1M7CLZ3"/>
<dbReference type="STRING" id="1054996.SAMN05444414_12729"/>
<protein>
    <submittedName>
        <fullName evidence="5">Type I restriction enzyme, S subunit</fullName>
    </submittedName>
</protein>
<dbReference type="Proteomes" id="UP000184191">
    <property type="component" value="Unassembled WGS sequence"/>
</dbReference>
<accession>A0A1M7CLZ3</accession>
<keyword evidence="3" id="KW-0238">DNA-binding</keyword>
<dbReference type="EMBL" id="FRBN01000027">
    <property type="protein sequence ID" value="SHL68220.1"/>
    <property type="molecule type" value="Genomic_DNA"/>
</dbReference>
<dbReference type="SUPFAM" id="SSF116734">
    <property type="entry name" value="DNA methylase specificity domain"/>
    <property type="match status" value="2"/>
</dbReference>
<evidence type="ECO:0000256" key="2">
    <source>
        <dbReference type="ARBA" id="ARBA00022747"/>
    </source>
</evidence>
<dbReference type="GO" id="GO:0009307">
    <property type="term" value="P:DNA restriction-modification system"/>
    <property type="evidence" value="ECO:0007669"/>
    <property type="project" value="UniProtKB-KW"/>
</dbReference>
<dbReference type="Gene3D" id="3.90.220.20">
    <property type="entry name" value="DNA methylase specificity domains"/>
    <property type="match status" value="2"/>
</dbReference>
<sequence>MKKIDAWRSEVPTGWRIQPLWSVAEYAVSNVDKNTSEDEFPVRLCNYTDVYHNETIHLGFEFMAGTATLAEIKRFQLRPGDVVITKDSESWDDIAIPALVTEASEDLVCGYHLAMIRPNQEKILGSFLFRCLQSKTLRIQLELAANGITRFGVPKNSIGSMALPVPPIAAQKAISEFLDRETKSIDNLIDAKQRLLTLQAEKRQSVVAETVMRGLNQTVPLRATGVDWLGDIPTNWELERSRWLFNERDERSETGEEEMLTVSHLTGVTPRSEKHVNMFEAETTAGYKLCFAGDLAINTLWAWMGAMGTARVDGIVSPAYNVYTPGPRLLPDYVDALVRIPVFAQEVTRYSKGVWSSRLRLYPEGFFETYWPVPPLDEQREIVRHIATETQKIDRLRVATEHSIDLLKERRAALIAAAVTGQIDIPEAA</sequence>
<evidence type="ECO:0000259" key="4">
    <source>
        <dbReference type="Pfam" id="PF01420"/>
    </source>
</evidence>
<dbReference type="RefSeq" id="WP_170865095.1">
    <property type="nucleotide sequence ID" value="NZ_FRBN01000027.1"/>
</dbReference>
<reference evidence="6" key="1">
    <citation type="submission" date="2016-11" db="EMBL/GenBank/DDBJ databases">
        <authorList>
            <person name="Varghese N."/>
            <person name="Submissions S."/>
        </authorList>
    </citation>
    <scope>NUCLEOTIDE SEQUENCE [LARGE SCALE GENOMIC DNA]</scope>
    <source>
        <strain evidence="6">DSM 29327</strain>
    </source>
</reference>
<dbReference type="InterPro" id="IPR000055">
    <property type="entry name" value="Restrct_endonuc_typeI_TRD"/>
</dbReference>
<proteinExistence type="inferred from homology"/>
<evidence type="ECO:0000313" key="6">
    <source>
        <dbReference type="Proteomes" id="UP000184191"/>
    </source>
</evidence>
<name>A0A1M7CLZ3_9RHOB</name>
<keyword evidence="2" id="KW-0680">Restriction system</keyword>
<keyword evidence="6" id="KW-1185">Reference proteome</keyword>
<evidence type="ECO:0000313" key="5">
    <source>
        <dbReference type="EMBL" id="SHL68220.1"/>
    </source>
</evidence>